<dbReference type="RefSeq" id="WP_155173518.1">
    <property type="nucleotide sequence ID" value="NZ_BAAAFL010000003.1"/>
</dbReference>
<accession>A0ABW9RQQ2</accession>
<dbReference type="SUPFAM" id="SSF103088">
    <property type="entry name" value="OmpA-like"/>
    <property type="match status" value="1"/>
</dbReference>
<evidence type="ECO:0000259" key="7">
    <source>
        <dbReference type="PROSITE" id="PS51123"/>
    </source>
</evidence>
<feature type="signal peptide" evidence="6">
    <location>
        <begin position="1"/>
        <end position="21"/>
    </location>
</feature>
<evidence type="ECO:0000313" key="9">
    <source>
        <dbReference type="Proteomes" id="UP000798808"/>
    </source>
</evidence>
<protein>
    <submittedName>
        <fullName evidence="8">OmpA family protein</fullName>
    </submittedName>
</protein>
<name>A0ABW9RQQ2_9BACT</name>
<keyword evidence="3" id="KW-0998">Cell outer membrane</keyword>
<comment type="subcellular location">
    <subcellularLocation>
        <location evidence="1">Cell outer membrane</location>
    </subcellularLocation>
</comment>
<organism evidence="8 9">
    <name type="scientific">Fulvivirga kasyanovii</name>
    <dbReference type="NCBI Taxonomy" id="396812"/>
    <lineage>
        <taxon>Bacteria</taxon>
        <taxon>Pseudomonadati</taxon>
        <taxon>Bacteroidota</taxon>
        <taxon>Cytophagia</taxon>
        <taxon>Cytophagales</taxon>
        <taxon>Fulvivirgaceae</taxon>
        <taxon>Fulvivirga</taxon>
    </lineage>
</organism>
<dbReference type="PANTHER" id="PTHR30329:SF21">
    <property type="entry name" value="LIPOPROTEIN YIAD-RELATED"/>
    <property type="match status" value="1"/>
</dbReference>
<dbReference type="InterPro" id="IPR036737">
    <property type="entry name" value="OmpA-like_sf"/>
</dbReference>
<proteinExistence type="predicted"/>
<dbReference type="InterPro" id="IPR050330">
    <property type="entry name" value="Bact_OuterMem_StrucFunc"/>
</dbReference>
<evidence type="ECO:0000256" key="5">
    <source>
        <dbReference type="SAM" id="MobiDB-lite"/>
    </source>
</evidence>
<dbReference type="PROSITE" id="PS51123">
    <property type="entry name" value="OMPA_2"/>
    <property type="match status" value="1"/>
</dbReference>
<keyword evidence="2 4" id="KW-0472">Membrane</keyword>
<dbReference type="InterPro" id="IPR006664">
    <property type="entry name" value="OMP_bac"/>
</dbReference>
<keyword evidence="9" id="KW-1185">Reference proteome</keyword>
<evidence type="ECO:0000256" key="4">
    <source>
        <dbReference type="PROSITE-ProRule" id="PRU00473"/>
    </source>
</evidence>
<sequence>MKTKLLLAGIAMLFLANSIFAYELIQPHEAGSLKILTENIKPGQQFKVSINAAGTMDERAWVGIFKTNLDQNNPSGYYSYNYVNAHQNNELEMTAPPQSGEYELRLYSSDPGKFVSAAKLVVNAITPDEYTLTILSEEIKPSQEFKVGVKTTYTMDAHSWVGIFKSTADPASSLQYESYAYVSNPHEATLSLTAPGQTGNYELRFYPAEHGELITRVPFSVGQPDLKGISFSLNKKAFEAGEEIIINYVGHENLAESAWIGIFKNDKNKYNQYLDYQYLNPKLKGQFKLRAPASKGEYHARMFYAETGPDLLEPVPFTVTTSLDKTTIKETLDQKGKITLYGIYFNTDKSNVRPESYPLIEEIAKMLNEDPSIKIAVEGHTDAQGDDSYNLSLSQKRAEEVTRILTTEYKVKTSQLESKGYGETMPVGDNKTEEGRAKNRRVELRKL</sequence>
<comment type="caution">
    <text evidence="8">The sequence shown here is derived from an EMBL/GenBank/DDBJ whole genome shotgun (WGS) entry which is preliminary data.</text>
</comment>
<evidence type="ECO:0000256" key="1">
    <source>
        <dbReference type="ARBA" id="ARBA00004442"/>
    </source>
</evidence>
<feature type="region of interest" description="Disordered" evidence="5">
    <location>
        <begin position="417"/>
        <end position="447"/>
    </location>
</feature>
<dbReference type="Gene3D" id="3.30.1330.60">
    <property type="entry name" value="OmpA-like domain"/>
    <property type="match status" value="1"/>
</dbReference>
<dbReference type="Pfam" id="PF00691">
    <property type="entry name" value="OmpA"/>
    <property type="match status" value="1"/>
</dbReference>
<evidence type="ECO:0000256" key="3">
    <source>
        <dbReference type="ARBA" id="ARBA00023237"/>
    </source>
</evidence>
<dbReference type="InterPro" id="IPR006665">
    <property type="entry name" value="OmpA-like"/>
</dbReference>
<feature type="chain" id="PRO_5047425175" evidence="6">
    <location>
        <begin position="22"/>
        <end position="447"/>
    </location>
</feature>
<dbReference type="CDD" id="cd07185">
    <property type="entry name" value="OmpA_C-like"/>
    <property type="match status" value="1"/>
</dbReference>
<evidence type="ECO:0000313" key="8">
    <source>
        <dbReference type="EMBL" id="MTI26504.1"/>
    </source>
</evidence>
<reference evidence="8 9" key="1">
    <citation type="submission" date="2019-02" db="EMBL/GenBank/DDBJ databases">
        <authorList>
            <person name="Goldberg S.R."/>
            <person name="Haltli B.A."/>
            <person name="Correa H."/>
            <person name="Russell K.G."/>
        </authorList>
    </citation>
    <scope>NUCLEOTIDE SEQUENCE [LARGE SCALE GENOMIC DNA]</scope>
    <source>
        <strain evidence="8 9">JCM 16186</strain>
    </source>
</reference>
<dbReference type="Proteomes" id="UP000798808">
    <property type="component" value="Unassembled WGS sequence"/>
</dbReference>
<dbReference type="PANTHER" id="PTHR30329">
    <property type="entry name" value="STATOR ELEMENT OF FLAGELLAR MOTOR COMPLEX"/>
    <property type="match status" value="1"/>
</dbReference>
<feature type="compositionally biased region" description="Basic and acidic residues" evidence="5">
    <location>
        <begin position="430"/>
        <end position="447"/>
    </location>
</feature>
<dbReference type="PRINTS" id="PR01021">
    <property type="entry name" value="OMPADOMAIN"/>
</dbReference>
<feature type="domain" description="OmpA-like" evidence="7">
    <location>
        <begin position="332"/>
        <end position="447"/>
    </location>
</feature>
<dbReference type="EMBL" id="SMLW01000584">
    <property type="protein sequence ID" value="MTI26504.1"/>
    <property type="molecule type" value="Genomic_DNA"/>
</dbReference>
<keyword evidence="6" id="KW-0732">Signal</keyword>
<gene>
    <name evidence="8" type="ORF">E1163_16215</name>
</gene>
<evidence type="ECO:0000256" key="2">
    <source>
        <dbReference type="ARBA" id="ARBA00023136"/>
    </source>
</evidence>
<evidence type="ECO:0000256" key="6">
    <source>
        <dbReference type="SAM" id="SignalP"/>
    </source>
</evidence>